<evidence type="ECO:0000313" key="3">
    <source>
        <dbReference type="Proteomes" id="UP001243989"/>
    </source>
</evidence>
<dbReference type="AlphaFoldDB" id="A0AAJ0EK04"/>
<keyword evidence="3" id="KW-1185">Reference proteome</keyword>
<dbReference type="GeneID" id="85474608"/>
<proteinExistence type="predicted"/>
<dbReference type="Proteomes" id="UP001243989">
    <property type="component" value="Unassembled WGS sequence"/>
</dbReference>
<accession>A0AAJ0EK04</accession>
<reference evidence="2" key="1">
    <citation type="submission" date="2021-06" db="EMBL/GenBank/DDBJ databases">
        <title>Comparative genomics, transcriptomics and evolutionary studies reveal genomic signatures of adaptation to plant cell wall in hemibiotrophic fungi.</title>
        <authorList>
            <consortium name="DOE Joint Genome Institute"/>
            <person name="Baroncelli R."/>
            <person name="Diaz J.F."/>
            <person name="Benocci T."/>
            <person name="Peng M."/>
            <person name="Battaglia E."/>
            <person name="Haridas S."/>
            <person name="Andreopoulos W."/>
            <person name="Labutti K."/>
            <person name="Pangilinan J."/>
            <person name="Floch G.L."/>
            <person name="Makela M.R."/>
            <person name="Henrissat B."/>
            <person name="Grigoriev I.V."/>
            <person name="Crouch J.A."/>
            <person name="De Vries R.P."/>
            <person name="Sukno S.A."/>
            <person name="Thon M.R."/>
        </authorList>
    </citation>
    <scope>NUCLEOTIDE SEQUENCE</scope>
    <source>
        <strain evidence="2">CBS 102054</strain>
    </source>
</reference>
<evidence type="ECO:0000313" key="2">
    <source>
        <dbReference type="EMBL" id="KAK1641514.1"/>
    </source>
</evidence>
<dbReference type="InterPro" id="IPR001810">
    <property type="entry name" value="F-box_dom"/>
</dbReference>
<sequence>MAQVNLLALPTEVVHEVSSILGPDDVLALRLSCRQMAEKTSLCFQARFFRTRHVMLEKESLENLVAISHDAVLGRAVQGVELCIDHLIQPEHYMSREELFDLGINDEYDIVRRLDDEPVLEGDDRWESICRGYGDEWNKQGKFFSQKLHMSLLAEALSGLENCTRVGIDDTTRPWGAFRLGRRAGTLPSRFVSDLLPNSMIHAAVSIRTLLYAVVQSRLPIEQMFIEFGDMMAGCTCVTPTMLLLPSPLEMAVKSRLETVSNLRLIVNPTPSHAGFDPETINSLPATDPIRGESSGWVANLLRFLGLFKALSDLSLCFMTRDERHQFPELSQLLFIPGLQALRLEYLDCTAGELTGLLKKHQETLRVVGLESVNLIGGGLDSWLCVLRSLRHELSVEAVYLGSCFGEDGEGQVTIKLPSQLRADNGQEIDQLAIDLSTLQQDNEKEKSEDL</sequence>
<dbReference type="EMBL" id="JAHMHQ010000003">
    <property type="protein sequence ID" value="KAK1641514.1"/>
    <property type="molecule type" value="Genomic_DNA"/>
</dbReference>
<feature type="domain" description="F-box" evidence="1">
    <location>
        <begin position="3"/>
        <end position="52"/>
    </location>
</feature>
<evidence type="ECO:0000259" key="1">
    <source>
        <dbReference type="PROSITE" id="PS50181"/>
    </source>
</evidence>
<dbReference type="PROSITE" id="PS50181">
    <property type="entry name" value="FBOX"/>
    <property type="match status" value="1"/>
</dbReference>
<dbReference type="RefSeq" id="XP_060450121.1">
    <property type="nucleotide sequence ID" value="XM_060589746.1"/>
</dbReference>
<comment type="caution">
    <text evidence="2">The sequence shown here is derived from an EMBL/GenBank/DDBJ whole genome shotgun (WGS) entry which is preliminary data.</text>
</comment>
<protein>
    <recommendedName>
        <fullName evidence="1">F-box domain-containing protein</fullName>
    </recommendedName>
</protein>
<gene>
    <name evidence="2" type="ORF">BDP81DRAFT_419133</name>
</gene>
<name>A0AAJ0EK04_9PEZI</name>
<organism evidence="2 3">
    <name type="scientific">Colletotrichum phormii</name>
    <dbReference type="NCBI Taxonomy" id="359342"/>
    <lineage>
        <taxon>Eukaryota</taxon>
        <taxon>Fungi</taxon>
        <taxon>Dikarya</taxon>
        <taxon>Ascomycota</taxon>
        <taxon>Pezizomycotina</taxon>
        <taxon>Sordariomycetes</taxon>
        <taxon>Hypocreomycetidae</taxon>
        <taxon>Glomerellales</taxon>
        <taxon>Glomerellaceae</taxon>
        <taxon>Colletotrichum</taxon>
        <taxon>Colletotrichum acutatum species complex</taxon>
    </lineage>
</organism>